<keyword evidence="13" id="KW-1133">Transmembrane helix</keyword>
<feature type="compositionally biased region" description="Basic and acidic residues" evidence="12">
    <location>
        <begin position="1343"/>
        <end position="1353"/>
    </location>
</feature>
<evidence type="ECO:0000313" key="17">
    <source>
        <dbReference type="EMBL" id="RAW02320.1"/>
    </source>
</evidence>
<reference evidence="17 18" key="1">
    <citation type="submission" date="2018-06" db="EMBL/GenBank/DDBJ databases">
        <title>Chryseolinea flavus sp. nov., a member of the phylum Bacteroidetes isolated from soil.</title>
        <authorList>
            <person name="Li Y."/>
            <person name="Wang J."/>
        </authorList>
    </citation>
    <scope>NUCLEOTIDE SEQUENCE [LARGE SCALE GENOMIC DNA]</scope>
    <source>
        <strain evidence="17 18">SDU1-6</strain>
    </source>
</reference>
<dbReference type="InterPro" id="IPR036097">
    <property type="entry name" value="HisK_dim/P_sf"/>
</dbReference>
<proteinExistence type="predicted"/>
<evidence type="ECO:0000256" key="12">
    <source>
        <dbReference type="SAM" id="MobiDB-lite"/>
    </source>
</evidence>
<feature type="modified residue" description="4-aspartylphosphate" evidence="11">
    <location>
        <position position="1147"/>
    </location>
</feature>
<dbReference type="PANTHER" id="PTHR43547">
    <property type="entry name" value="TWO-COMPONENT HISTIDINE KINASE"/>
    <property type="match status" value="1"/>
</dbReference>
<keyword evidence="10" id="KW-0804">Transcription</keyword>
<dbReference type="Gene3D" id="2.130.10.10">
    <property type="entry name" value="YVTN repeat-like/Quinoprotein amine dehydrogenase"/>
    <property type="match status" value="3"/>
</dbReference>
<dbReference type="InterPro" id="IPR011123">
    <property type="entry name" value="Y_Y_Y"/>
</dbReference>
<keyword evidence="13" id="KW-0472">Membrane</keyword>
<evidence type="ECO:0000256" key="11">
    <source>
        <dbReference type="PROSITE-ProRule" id="PRU00169"/>
    </source>
</evidence>
<keyword evidence="4" id="KW-0808">Transferase</keyword>
<keyword evidence="13" id="KW-0812">Transmembrane</keyword>
<dbReference type="InterPro" id="IPR036890">
    <property type="entry name" value="HATPase_C_sf"/>
</dbReference>
<gene>
    <name evidence="17" type="ORF">DQQ10_07240</name>
</gene>
<keyword evidence="9" id="KW-0805">Transcription regulation</keyword>
<feature type="region of interest" description="Disordered" evidence="12">
    <location>
        <begin position="1341"/>
        <end position="1366"/>
    </location>
</feature>
<evidence type="ECO:0000259" key="15">
    <source>
        <dbReference type="PROSITE" id="PS50109"/>
    </source>
</evidence>
<dbReference type="GO" id="GO:0003700">
    <property type="term" value="F:DNA-binding transcription factor activity"/>
    <property type="evidence" value="ECO:0007669"/>
    <property type="project" value="InterPro"/>
</dbReference>
<dbReference type="PROSITE" id="PS01124">
    <property type="entry name" value="HTH_ARAC_FAMILY_2"/>
    <property type="match status" value="1"/>
</dbReference>
<evidence type="ECO:0000256" key="9">
    <source>
        <dbReference type="ARBA" id="ARBA00023015"/>
    </source>
</evidence>
<dbReference type="SUPFAM" id="SSF63829">
    <property type="entry name" value="Calcium-dependent phosphotriesterase"/>
    <property type="match status" value="2"/>
</dbReference>
<dbReference type="PROSITE" id="PS50109">
    <property type="entry name" value="HIS_KIN"/>
    <property type="match status" value="1"/>
</dbReference>
<dbReference type="Proteomes" id="UP000251889">
    <property type="component" value="Unassembled WGS sequence"/>
</dbReference>
<dbReference type="PROSITE" id="PS50110">
    <property type="entry name" value="RESPONSE_REGULATORY"/>
    <property type="match status" value="1"/>
</dbReference>
<dbReference type="InterPro" id="IPR015943">
    <property type="entry name" value="WD40/YVTN_repeat-like_dom_sf"/>
</dbReference>
<dbReference type="EMBL" id="QMFY01000002">
    <property type="protein sequence ID" value="RAW02320.1"/>
    <property type="molecule type" value="Genomic_DNA"/>
</dbReference>
<dbReference type="Gene3D" id="1.10.10.60">
    <property type="entry name" value="Homeodomain-like"/>
    <property type="match status" value="1"/>
</dbReference>
<dbReference type="Gene3D" id="3.40.50.2300">
    <property type="match status" value="1"/>
</dbReference>
<feature type="domain" description="Response regulatory" evidence="16">
    <location>
        <begin position="1099"/>
        <end position="1214"/>
    </location>
</feature>
<dbReference type="Gene3D" id="3.30.565.10">
    <property type="entry name" value="Histidine kinase-like ATPase, C-terminal domain"/>
    <property type="match status" value="1"/>
</dbReference>
<keyword evidence="5" id="KW-0547">Nucleotide-binding</keyword>
<sequence length="1366" mass="155311">MVSIRMLLTVARIFVFAGLVLIMAFTSASGQQLFFSNLSTRDGLPSNVINSIAQDSNQFIWIGTGNGLARFDGYSFKTFKRNENANSLPANEISCLLVDGDFLWIGTWRGLCKINTKNFQITRIDLTFEAAIRTLYKDKDNNIWIGTANGLVKHNDGKFITFTVENSKLSHNTIRSIYEDNAGVLWVGTYDGLNTLLPSDLEFKHYDLKRDYKPALKNNLICDIKPVKGNDSLLWIGTETGLCLFNKVQKSYKHFTRENAGFSNEVIKNIYVGPNGELWLGTDFGLNVFTTGSKTNKAYFNNPQLRYSIPNNMIWEIFEDAGGIIWIVTSNGLSRINKDNRLFSYHEITHRIGDQMVGNQSKAILVSKRGIVWIATIHGVVRIDPRTNTQKVFNIESPPQERLILNNVFALEEDDNERIWIGTAGGINVWDEVHKKMHTINAGNSTGLTSNYIAKFIKGVDGSFWVSAWEGGLFKLVSDINTLSAAKFEFVGDFASEKITYALNALWAIHNNQLHRIDLNTFGAKKVHRYNAVATGKDIYTLHYAPQGSIWTGAANELIEYKPSLDSATVHPITTGTDINFNNIISDNFGNIWAASDKFVIKYSPTTKDFELFPLEKDLPLKTFYSNCAARTFDNQILFGGDNGYISFFAGIKTTPYKPNVFITNIDVNNKSIQPLQVLNGNTTLTTDVAFIRELELDYAQRSVTFSFASLHYWQPEINVFAYKLEGQEKEWHYVSGVKNFAVYSNLLPGKYTLKIRGTNNYGIWSDRETSIQVIVNPPLFLSPIFIAIYIVLAIVTILVGLRVYVIRLKLKNEIKLTRVEKEHAEELIRAKQQFFTSISHELRTPISLIIPPIQQIIKRNNLDEENKRLITLAEKNSQRLLRLINQILDFRKLEHENQALKLSWFDLIGFCRELHTLFTDKAARSEITFTFDPEIETCEVWADKEKVEIIIFNLLSNAFKFTPKEGKINFKISVAKSDSPREGYVSIAISDSGIGIAQEEQSKIFEQFYQVQEARKFENGSGIGLTLVAEYTKLHRGEIKLVSSKDHGSTFVVLLPLGHEHFPVQRDDQGTEVDVLAKRTVESSTTEYEFNLRSSKPIILLAEDNADMIDFIQVTLKEKYNFVIAENGSEALNKVSQFAPEIIISDIMMPVMDGLELCRRIKEDNKTRHIPFILLTAKSLTTQKVEGIKMGADIYMTKPFEIELLEAHIDHLLERKAELAQYFKNELITQPQEKNNKENEDDRFLKKVMNTIEANISNPDFSVELLSDEMGMSSTHLYRKLKSLTHLSANEIIKKYRIKKASILLKNKEGNISEIMYEVGFSNLSYFSKCFKTEIGTTPKEYQQRESKHSYDVSEDLESNDGNAK</sequence>
<evidence type="ECO:0000256" key="2">
    <source>
        <dbReference type="ARBA" id="ARBA00012438"/>
    </source>
</evidence>
<dbReference type="EC" id="2.7.13.3" evidence="2"/>
<dbReference type="InterPro" id="IPR013783">
    <property type="entry name" value="Ig-like_fold"/>
</dbReference>
<dbReference type="GO" id="GO:0043565">
    <property type="term" value="F:sequence-specific DNA binding"/>
    <property type="evidence" value="ECO:0007669"/>
    <property type="project" value="InterPro"/>
</dbReference>
<dbReference type="InterPro" id="IPR003661">
    <property type="entry name" value="HisK_dim/P_dom"/>
</dbReference>
<dbReference type="InterPro" id="IPR005467">
    <property type="entry name" value="His_kinase_dom"/>
</dbReference>
<dbReference type="SMART" id="SM00387">
    <property type="entry name" value="HATPase_c"/>
    <property type="match status" value="1"/>
</dbReference>
<keyword evidence="3 11" id="KW-0597">Phosphoprotein</keyword>
<evidence type="ECO:0000256" key="5">
    <source>
        <dbReference type="ARBA" id="ARBA00022741"/>
    </source>
</evidence>
<accession>A0A364Y8Z3</accession>
<feature type="transmembrane region" description="Helical" evidence="13">
    <location>
        <begin position="781"/>
        <end position="806"/>
    </location>
</feature>
<dbReference type="InterPro" id="IPR011006">
    <property type="entry name" value="CheY-like_superfamily"/>
</dbReference>
<feature type="domain" description="Histidine kinase" evidence="15">
    <location>
        <begin position="838"/>
        <end position="1060"/>
    </location>
</feature>
<evidence type="ECO:0000313" key="18">
    <source>
        <dbReference type="Proteomes" id="UP000251889"/>
    </source>
</evidence>
<dbReference type="Pfam" id="PF02518">
    <property type="entry name" value="HATPase_c"/>
    <property type="match status" value="1"/>
</dbReference>
<evidence type="ECO:0000256" key="1">
    <source>
        <dbReference type="ARBA" id="ARBA00000085"/>
    </source>
</evidence>
<keyword evidence="18" id="KW-1185">Reference proteome</keyword>
<evidence type="ECO:0000256" key="3">
    <source>
        <dbReference type="ARBA" id="ARBA00022553"/>
    </source>
</evidence>
<dbReference type="Pfam" id="PF00072">
    <property type="entry name" value="Response_reg"/>
    <property type="match status" value="1"/>
</dbReference>
<dbReference type="SMART" id="SM00388">
    <property type="entry name" value="HisKA"/>
    <property type="match status" value="1"/>
</dbReference>
<dbReference type="Pfam" id="PF00512">
    <property type="entry name" value="HisKA"/>
    <property type="match status" value="1"/>
</dbReference>
<dbReference type="CDD" id="cd00082">
    <property type="entry name" value="HisKA"/>
    <property type="match status" value="1"/>
</dbReference>
<evidence type="ECO:0000256" key="13">
    <source>
        <dbReference type="SAM" id="Phobius"/>
    </source>
</evidence>
<dbReference type="Pfam" id="PF07494">
    <property type="entry name" value="Reg_prop"/>
    <property type="match status" value="4"/>
</dbReference>
<dbReference type="SUPFAM" id="SSF46689">
    <property type="entry name" value="Homeodomain-like"/>
    <property type="match status" value="1"/>
</dbReference>
<dbReference type="SUPFAM" id="SSF47384">
    <property type="entry name" value="Homodimeric domain of signal transducing histidine kinase"/>
    <property type="match status" value="1"/>
</dbReference>
<dbReference type="OrthoDB" id="9806995at2"/>
<feature type="domain" description="HTH araC/xylS-type" evidence="14">
    <location>
        <begin position="1247"/>
        <end position="1346"/>
    </location>
</feature>
<dbReference type="Gene3D" id="2.60.40.10">
    <property type="entry name" value="Immunoglobulins"/>
    <property type="match status" value="1"/>
</dbReference>
<keyword evidence="8" id="KW-0902">Two-component regulatory system</keyword>
<dbReference type="PANTHER" id="PTHR43547:SF2">
    <property type="entry name" value="HYBRID SIGNAL TRANSDUCTION HISTIDINE KINASE C"/>
    <property type="match status" value="1"/>
</dbReference>
<evidence type="ECO:0000256" key="7">
    <source>
        <dbReference type="ARBA" id="ARBA00022840"/>
    </source>
</evidence>
<dbReference type="GO" id="GO:0000155">
    <property type="term" value="F:phosphorelay sensor kinase activity"/>
    <property type="evidence" value="ECO:0007669"/>
    <property type="project" value="InterPro"/>
</dbReference>
<keyword evidence="6 17" id="KW-0418">Kinase</keyword>
<protein>
    <recommendedName>
        <fullName evidence="2">histidine kinase</fullName>
        <ecNumber evidence="2">2.7.13.3</ecNumber>
    </recommendedName>
</protein>
<evidence type="ECO:0000259" key="16">
    <source>
        <dbReference type="PROSITE" id="PS50110"/>
    </source>
</evidence>
<dbReference type="InterPro" id="IPR003594">
    <property type="entry name" value="HATPase_dom"/>
</dbReference>
<dbReference type="SUPFAM" id="SSF55874">
    <property type="entry name" value="ATPase domain of HSP90 chaperone/DNA topoisomerase II/histidine kinase"/>
    <property type="match status" value="1"/>
</dbReference>
<dbReference type="InterPro" id="IPR009057">
    <property type="entry name" value="Homeodomain-like_sf"/>
</dbReference>
<dbReference type="SMART" id="SM00448">
    <property type="entry name" value="REC"/>
    <property type="match status" value="1"/>
</dbReference>
<comment type="caution">
    <text evidence="17">The sequence shown here is derived from an EMBL/GenBank/DDBJ whole genome shotgun (WGS) entry which is preliminary data.</text>
</comment>
<keyword evidence="7" id="KW-0067">ATP-binding</keyword>
<dbReference type="Pfam" id="PF07495">
    <property type="entry name" value="Y_Y_Y"/>
    <property type="match status" value="1"/>
</dbReference>
<organism evidence="17 18">
    <name type="scientific">Pseudochryseolinea flava</name>
    <dbReference type="NCBI Taxonomy" id="2059302"/>
    <lineage>
        <taxon>Bacteria</taxon>
        <taxon>Pseudomonadati</taxon>
        <taxon>Bacteroidota</taxon>
        <taxon>Cytophagia</taxon>
        <taxon>Cytophagales</taxon>
        <taxon>Fulvivirgaceae</taxon>
        <taxon>Pseudochryseolinea</taxon>
    </lineage>
</organism>
<dbReference type="InterPro" id="IPR001789">
    <property type="entry name" value="Sig_transdc_resp-reg_receiver"/>
</dbReference>
<dbReference type="SMART" id="SM00342">
    <property type="entry name" value="HTH_ARAC"/>
    <property type="match status" value="1"/>
</dbReference>
<dbReference type="InterPro" id="IPR011110">
    <property type="entry name" value="Reg_prop"/>
</dbReference>
<dbReference type="InterPro" id="IPR004358">
    <property type="entry name" value="Sig_transdc_His_kin-like_C"/>
</dbReference>
<dbReference type="GO" id="GO:0005524">
    <property type="term" value="F:ATP binding"/>
    <property type="evidence" value="ECO:0007669"/>
    <property type="project" value="UniProtKB-KW"/>
</dbReference>
<evidence type="ECO:0000256" key="8">
    <source>
        <dbReference type="ARBA" id="ARBA00023012"/>
    </source>
</evidence>
<dbReference type="FunFam" id="1.10.287.130:FF:000045">
    <property type="entry name" value="Two-component system sensor histidine kinase/response regulator"/>
    <property type="match status" value="1"/>
</dbReference>
<dbReference type="PRINTS" id="PR00344">
    <property type="entry name" value="BCTRLSENSOR"/>
</dbReference>
<evidence type="ECO:0000256" key="6">
    <source>
        <dbReference type="ARBA" id="ARBA00022777"/>
    </source>
</evidence>
<comment type="catalytic activity">
    <reaction evidence="1">
        <text>ATP + protein L-histidine = ADP + protein N-phospho-L-histidine.</text>
        <dbReference type="EC" id="2.7.13.3"/>
    </reaction>
</comment>
<evidence type="ECO:0000256" key="10">
    <source>
        <dbReference type="ARBA" id="ARBA00023163"/>
    </source>
</evidence>
<evidence type="ECO:0000259" key="14">
    <source>
        <dbReference type="PROSITE" id="PS01124"/>
    </source>
</evidence>
<dbReference type="SUPFAM" id="SSF52172">
    <property type="entry name" value="CheY-like"/>
    <property type="match status" value="1"/>
</dbReference>
<dbReference type="Pfam" id="PF12833">
    <property type="entry name" value="HTH_18"/>
    <property type="match status" value="1"/>
</dbReference>
<dbReference type="Gene3D" id="1.10.287.130">
    <property type="match status" value="1"/>
</dbReference>
<name>A0A364Y8Z3_9BACT</name>
<dbReference type="FunFam" id="3.30.565.10:FF:000037">
    <property type="entry name" value="Hybrid sensor histidine kinase/response regulator"/>
    <property type="match status" value="1"/>
</dbReference>
<dbReference type="InterPro" id="IPR018060">
    <property type="entry name" value="HTH_AraC"/>
</dbReference>
<evidence type="ECO:0000256" key="4">
    <source>
        <dbReference type="ARBA" id="ARBA00022679"/>
    </source>
</evidence>